<dbReference type="EMBL" id="PVYX01000003">
    <property type="protein sequence ID" value="PRX53054.1"/>
    <property type="molecule type" value="Genomic_DNA"/>
</dbReference>
<dbReference type="GO" id="GO:0005840">
    <property type="term" value="C:ribosome"/>
    <property type="evidence" value="ECO:0007669"/>
    <property type="project" value="UniProtKB-KW"/>
</dbReference>
<dbReference type="Gene3D" id="3.40.630.30">
    <property type="match status" value="1"/>
</dbReference>
<keyword evidence="2" id="KW-0012">Acyltransferase</keyword>
<dbReference type="CDD" id="cd04301">
    <property type="entry name" value="NAT_SF"/>
    <property type="match status" value="1"/>
</dbReference>
<evidence type="ECO:0000313" key="4">
    <source>
        <dbReference type="EMBL" id="PRX53054.1"/>
    </source>
</evidence>
<dbReference type="GO" id="GO:0016747">
    <property type="term" value="F:acyltransferase activity, transferring groups other than amino-acyl groups"/>
    <property type="evidence" value="ECO:0007669"/>
    <property type="project" value="InterPro"/>
</dbReference>
<dbReference type="Pfam" id="PF00583">
    <property type="entry name" value="Acetyltransf_1"/>
    <property type="match status" value="1"/>
</dbReference>
<reference evidence="4 5" key="1">
    <citation type="submission" date="2018-03" db="EMBL/GenBank/DDBJ databases">
        <title>Genomic Encyclopedia of Archaeal and Bacterial Type Strains, Phase II (KMG-II): from individual species to whole genera.</title>
        <authorList>
            <person name="Goeker M."/>
        </authorList>
    </citation>
    <scope>NUCLEOTIDE SEQUENCE [LARGE SCALE GENOMIC DNA]</scope>
    <source>
        <strain evidence="4 5">DSM 25027</strain>
    </source>
</reference>
<dbReference type="SUPFAM" id="SSF55729">
    <property type="entry name" value="Acyl-CoA N-acyltransferases (Nat)"/>
    <property type="match status" value="1"/>
</dbReference>
<dbReference type="Proteomes" id="UP000237640">
    <property type="component" value="Unassembled WGS sequence"/>
</dbReference>
<organism evidence="4 5">
    <name type="scientific">Flagellimonas meridianipacifica</name>
    <dbReference type="NCBI Taxonomy" id="1080225"/>
    <lineage>
        <taxon>Bacteria</taxon>
        <taxon>Pseudomonadati</taxon>
        <taxon>Bacteroidota</taxon>
        <taxon>Flavobacteriia</taxon>
        <taxon>Flavobacteriales</taxon>
        <taxon>Flavobacteriaceae</taxon>
        <taxon>Flagellimonas</taxon>
    </lineage>
</organism>
<name>A0A2T0M6E2_9FLAO</name>
<evidence type="ECO:0000259" key="3">
    <source>
        <dbReference type="PROSITE" id="PS51186"/>
    </source>
</evidence>
<feature type="domain" description="N-acetyltransferase" evidence="3">
    <location>
        <begin position="6"/>
        <end position="156"/>
    </location>
</feature>
<keyword evidence="4" id="KW-0689">Ribosomal protein</keyword>
<keyword evidence="5" id="KW-1185">Reference proteome</keyword>
<evidence type="ECO:0000256" key="1">
    <source>
        <dbReference type="ARBA" id="ARBA00022679"/>
    </source>
</evidence>
<dbReference type="AlphaFoldDB" id="A0A2T0M6E2"/>
<dbReference type="OrthoDB" id="1450704at2"/>
<protein>
    <submittedName>
        <fullName evidence="4">Ribosomal protein S18 acetylase RimI-like enzyme</fullName>
    </submittedName>
</protein>
<evidence type="ECO:0000256" key="2">
    <source>
        <dbReference type="ARBA" id="ARBA00023315"/>
    </source>
</evidence>
<dbReference type="PANTHER" id="PTHR43072:SF23">
    <property type="entry name" value="UPF0039 PROTEIN C11D3.02C"/>
    <property type="match status" value="1"/>
</dbReference>
<keyword evidence="4" id="KW-0687">Ribonucleoprotein</keyword>
<dbReference type="RefSeq" id="WP_106147766.1">
    <property type="nucleotide sequence ID" value="NZ_PVYX01000003.1"/>
</dbReference>
<dbReference type="InterPro" id="IPR000182">
    <property type="entry name" value="GNAT_dom"/>
</dbReference>
<evidence type="ECO:0000313" key="5">
    <source>
        <dbReference type="Proteomes" id="UP000237640"/>
    </source>
</evidence>
<accession>A0A2T0M6E2</accession>
<dbReference type="PROSITE" id="PS51186">
    <property type="entry name" value="GNAT"/>
    <property type="match status" value="1"/>
</dbReference>
<dbReference type="InterPro" id="IPR016181">
    <property type="entry name" value="Acyl_CoA_acyltransferase"/>
</dbReference>
<gene>
    <name evidence="4" type="ORF">CLV81_3955</name>
</gene>
<dbReference type="PANTHER" id="PTHR43072">
    <property type="entry name" value="N-ACETYLTRANSFERASE"/>
    <property type="match status" value="1"/>
</dbReference>
<keyword evidence="1" id="KW-0808">Transferase</keyword>
<comment type="caution">
    <text evidence="4">The sequence shown here is derived from an EMBL/GenBank/DDBJ whole genome shotgun (WGS) entry which is preliminary data.</text>
</comment>
<proteinExistence type="predicted"/>
<sequence>MRKFNGTIRDATLEDLPTLLEFEQGIITAERPFDSTLGKDPLSYYDLKEMVLDDNTCVIVAEVDGILVGSGYGISKKARHYLDHDNYAYLGFMFTHPEYRGMGINALIVDELVSWSKSQGFIEIRLTVYEDNIPAIKAYEKVGFKKHLVEMRMPRPSENQ</sequence>